<dbReference type="OrthoDB" id="9784166at2"/>
<dbReference type="EMBL" id="VNHX01000007">
    <property type="protein sequence ID" value="TYP96155.1"/>
    <property type="molecule type" value="Genomic_DNA"/>
</dbReference>
<protein>
    <submittedName>
        <fullName evidence="2">tRNA threonylcarbamoyladenosine biosynthesis protein TsaB</fullName>
    </submittedName>
</protein>
<dbReference type="NCBIfam" id="TIGR03725">
    <property type="entry name" value="T6A_YeaZ"/>
    <property type="match status" value="1"/>
</dbReference>
<feature type="domain" description="Gcp-like" evidence="1">
    <location>
        <begin position="38"/>
        <end position="178"/>
    </location>
</feature>
<evidence type="ECO:0000313" key="3">
    <source>
        <dbReference type="Proteomes" id="UP000325105"/>
    </source>
</evidence>
<dbReference type="SUPFAM" id="SSF53067">
    <property type="entry name" value="Actin-like ATPase domain"/>
    <property type="match status" value="2"/>
</dbReference>
<evidence type="ECO:0000259" key="1">
    <source>
        <dbReference type="Pfam" id="PF00814"/>
    </source>
</evidence>
<evidence type="ECO:0000313" key="2">
    <source>
        <dbReference type="EMBL" id="TYP96155.1"/>
    </source>
</evidence>
<dbReference type="PANTHER" id="PTHR11735">
    <property type="entry name" value="TRNA N6-ADENOSINE THREONYLCARBAMOYLTRANSFERASE"/>
    <property type="match status" value="1"/>
</dbReference>
<dbReference type="InterPro" id="IPR043129">
    <property type="entry name" value="ATPase_NBD"/>
</dbReference>
<proteinExistence type="predicted"/>
<dbReference type="CDD" id="cd24032">
    <property type="entry name" value="ASKHA_NBD_TsaB"/>
    <property type="match status" value="1"/>
</dbReference>
<dbReference type="PANTHER" id="PTHR11735:SF11">
    <property type="entry name" value="TRNA THREONYLCARBAMOYLADENOSINE BIOSYNTHESIS PROTEIN TSAB"/>
    <property type="match status" value="1"/>
</dbReference>
<keyword evidence="3" id="KW-1185">Reference proteome</keyword>
<dbReference type="Pfam" id="PF00814">
    <property type="entry name" value="TsaD"/>
    <property type="match status" value="1"/>
</dbReference>
<comment type="caution">
    <text evidence="2">The sequence shown here is derived from an EMBL/GenBank/DDBJ whole genome shotgun (WGS) entry which is preliminary data.</text>
</comment>
<organism evidence="2 3">
    <name type="scientific">Sphingobacterium allocomposti</name>
    <dbReference type="NCBI Taxonomy" id="415956"/>
    <lineage>
        <taxon>Bacteria</taxon>
        <taxon>Pseudomonadati</taxon>
        <taxon>Bacteroidota</taxon>
        <taxon>Sphingobacteriia</taxon>
        <taxon>Sphingobacteriales</taxon>
        <taxon>Sphingobacteriaceae</taxon>
        <taxon>Sphingobacterium</taxon>
    </lineage>
</organism>
<reference evidence="2 3" key="1">
    <citation type="submission" date="2019-07" db="EMBL/GenBank/DDBJ databases">
        <title>Genomic Encyclopedia of Archaeal and Bacterial Type Strains, Phase II (KMG-II): from individual species to whole genera.</title>
        <authorList>
            <person name="Goeker M."/>
        </authorList>
    </citation>
    <scope>NUCLEOTIDE SEQUENCE [LARGE SCALE GENOMIC DNA]</scope>
    <source>
        <strain evidence="2 3">DSM 18850</strain>
    </source>
</reference>
<dbReference type="RefSeq" id="WP_148908280.1">
    <property type="nucleotide sequence ID" value="NZ_VNHX01000007.1"/>
</dbReference>
<dbReference type="InterPro" id="IPR000905">
    <property type="entry name" value="Gcp-like_dom"/>
</dbReference>
<gene>
    <name evidence="2" type="ORF">BC792_10754</name>
</gene>
<sequence length="230" mass="25066">MKDCYILHIETATPTCSVALSKNGIVLGAVEADEPNVHASHLTSFIGKVTADAGVTLNALSAVAVSMGPGSYTGLRIGVSAAKGLCYGLEIPLIAINTLEAMVYGYIGSRNIPKENPILVPMIDARRMEVYMATYDHHGSPLGETAAEIIDEHSFSDGKHYVLFGSGADKFKVLFEDSPRVTVDPLFRNSASFMAAPAFRRFTEQRFEDIAYFEPYYLKDFVATTPKKRS</sequence>
<name>A0A5S5DKG4_9SPHI</name>
<dbReference type="Gene3D" id="3.30.420.40">
    <property type="match status" value="2"/>
</dbReference>
<dbReference type="GO" id="GO:0002949">
    <property type="term" value="P:tRNA threonylcarbamoyladenosine modification"/>
    <property type="evidence" value="ECO:0007669"/>
    <property type="project" value="InterPro"/>
</dbReference>
<dbReference type="Proteomes" id="UP000325105">
    <property type="component" value="Unassembled WGS sequence"/>
</dbReference>
<dbReference type="AlphaFoldDB" id="A0A5S5DKG4"/>
<accession>A0A5S5DKG4</accession>
<dbReference type="InterPro" id="IPR022496">
    <property type="entry name" value="T6A_TsaB"/>
</dbReference>
<dbReference type="GO" id="GO:0005829">
    <property type="term" value="C:cytosol"/>
    <property type="evidence" value="ECO:0007669"/>
    <property type="project" value="TreeGrafter"/>
</dbReference>